<reference evidence="2 3" key="1">
    <citation type="submission" date="2018-08" db="EMBL/GenBank/DDBJ databases">
        <title>Diversity &amp; Physiological Properties of Lignin-Decomposing Actinobacteria from Soil.</title>
        <authorList>
            <person name="Roh S.G."/>
            <person name="Kim S.B."/>
        </authorList>
    </citation>
    <scope>NUCLEOTIDE SEQUENCE [LARGE SCALE GENOMIC DNA]</scope>
    <source>
        <strain evidence="2 3">MMS17-GH009</strain>
    </source>
</reference>
<name>A0A373A1U4_9ACTN</name>
<gene>
    <name evidence="2" type="ORF">DR950_33650</name>
</gene>
<dbReference type="Proteomes" id="UP000263377">
    <property type="component" value="Unassembled WGS sequence"/>
</dbReference>
<dbReference type="AlphaFoldDB" id="A0A373A1U4"/>
<comment type="caution">
    <text evidence="2">The sequence shown here is derived from an EMBL/GenBank/DDBJ whole genome shotgun (WGS) entry which is preliminary data.</text>
</comment>
<feature type="region of interest" description="Disordered" evidence="1">
    <location>
        <begin position="28"/>
        <end position="89"/>
    </location>
</feature>
<evidence type="ECO:0000313" key="2">
    <source>
        <dbReference type="EMBL" id="RGD62031.1"/>
    </source>
</evidence>
<protein>
    <recommendedName>
        <fullName evidence="4">Phage head morphogenesis domain-containing protein</fullName>
    </recommendedName>
</protein>
<keyword evidence="3" id="KW-1185">Reference proteome</keyword>
<evidence type="ECO:0000313" key="3">
    <source>
        <dbReference type="Proteomes" id="UP000263377"/>
    </source>
</evidence>
<dbReference type="RefSeq" id="WP_117490220.1">
    <property type="nucleotide sequence ID" value="NZ_QVIG01000001.1"/>
</dbReference>
<proteinExistence type="predicted"/>
<accession>A0A373A1U4</accession>
<organism evidence="2 3">
    <name type="scientific">Kitasatospora xanthocidica</name>
    <dbReference type="NCBI Taxonomy" id="83382"/>
    <lineage>
        <taxon>Bacteria</taxon>
        <taxon>Bacillati</taxon>
        <taxon>Actinomycetota</taxon>
        <taxon>Actinomycetes</taxon>
        <taxon>Kitasatosporales</taxon>
        <taxon>Streptomycetaceae</taxon>
        <taxon>Kitasatospora</taxon>
    </lineage>
</organism>
<dbReference type="EMBL" id="QVIG01000001">
    <property type="protein sequence ID" value="RGD62031.1"/>
    <property type="molecule type" value="Genomic_DNA"/>
</dbReference>
<evidence type="ECO:0008006" key="4">
    <source>
        <dbReference type="Google" id="ProtNLM"/>
    </source>
</evidence>
<sequence>MAHLELPADLARRLAPLMLQHTQRLAEEVEEEARRRAPAAKTWHTQEDGQARPSHQAADGQTVPAPLPFSVGNATLSGPRDPEGPVEETAGCRCTVTEDPEAVAATISATKAAIDGERVRATVTCDFPRAAEAEFAHGDGTHFMSGAASQVAARHR</sequence>
<evidence type="ECO:0000256" key="1">
    <source>
        <dbReference type="SAM" id="MobiDB-lite"/>
    </source>
</evidence>